<keyword evidence="2" id="KW-0472">Membrane</keyword>
<evidence type="ECO:0000313" key="4">
    <source>
        <dbReference type="EnsemblPlants" id="QL03p010572:mrna"/>
    </source>
</evidence>
<reference evidence="4" key="2">
    <citation type="submission" date="2021-01" db="UniProtKB">
        <authorList>
            <consortium name="EnsemblPlants"/>
        </authorList>
    </citation>
    <scope>IDENTIFICATION</scope>
</reference>
<keyword evidence="5" id="KW-1185">Reference proteome</keyword>
<dbReference type="EMBL" id="LRBV02000003">
    <property type="status" value="NOT_ANNOTATED_CDS"/>
    <property type="molecule type" value="Genomic_DNA"/>
</dbReference>
<feature type="domain" description="Major facilitator superfamily (MFS) profile" evidence="3">
    <location>
        <begin position="60"/>
        <end position="125"/>
    </location>
</feature>
<name>A0A7N2L4U3_QUELO</name>
<dbReference type="Gramene" id="QL03p010572:mrna">
    <property type="protein sequence ID" value="QL03p010572:mrna"/>
    <property type="gene ID" value="QL03p010572"/>
</dbReference>
<organism evidence="4 5">
    <name type="scientific">Quercus lobata</name>
    <name type="common">Valley oak</name>
    <dbReference type="NCBI Taxonomy" id="97700"/>
    <lineage>
        <taxon>Eukaryota</taxon>
        <taxon>Viridiplantae</taxon>
        <taxon>Streptophyta</taxon>
        <taxon>Embryophyta</taxon>
        <taxon>Tracheophyta</taxon>
        <taxon>Spermatophyta</taxon>
        <taxon>Magnoliopsida</taxon>
        <taxon>eudicotyledons</taxon>
        <taxon>Gunneridae</taxon>
        <taxon>Pentapetalae</taxon>
        <taxon>rosids</taxon>
        <taxon>fabids</taxon>
        <taxon>Fagales</taxon>
        <taxon>Fagaceae</taxon>
        <taxon>Quercus</taxon>
    </lineage>
</organism>
<sequence>MQSYLNPVLEDSKECYLLYDRIAESSFIFGYHKGLVLLLELGLFFLCFSLSECYSSVKQLIEISTFALFCLVPDLFIVVNEPLESISVDLHFSGNTLAEGLVVSTCLGGAVVGALLSGWIADGVG</sequence>
<dbReference type="PROSITE" id="PS50850">
    <property type="entry name" value="MFS"/>
    <property type="match status" value="1"/>
</dbReference>
<dbReference type="GO" id="GO:0016020">
    <property type="term" value="C:membrane"/>
    <property type="evidence" value="ECO:0007669"/>
    <property type="project" value="UniProtKB-SubCell"/>
</dbReference>
<keyword evidence="2" id="KW-1133">Transmembrane helix</keyword>
<protein>
    <recommendedName>
        <fullName evidence="3">Major facilitator superfamily (MFS) profile domain-containing protein</fullName>
    </recommendedName>
</protein>
<dbReference type="Proteomes" id="UP000594261">
    <property type="component" value="Chromosome 3"/>
</dbReference>
<evidence type="ECO:0000256" key="1">
    <source>
        <dbReference type="ARBA" id="ARBA00004141"/>
    </source>
</evidence>
<comment type="subcellular location">
    <subcellularLocation>
        <location evidence="1">Membrane</location>
        <topology evidence="1">Multi-pass membrane protein</topology>
    </subcellularLocation>
</comment>
<dbReference type="InterPro" id="IPR020846">
    <property type="entry name" value="MFS_dom"/>
</dbReference>
<keyword evidence="2" id="KW-0812">Transmembrane</keyword>
<dbReference type="AlphaFoldDB" id="A0A7N2L4U3"/>
<dbReference type="InParanoid" id="A0A7N2L4U3"/>
<evidence type="ECO:0000313" key="5">
    <source>
        <dbReference type="Proteomes" id="UP000594261"/>
    </source>
</evidence>
<feature type="transmembrane region" description="Helical" evidence="2">
    <location>
        <begin position="60"/>
        <end position="80"/>
    </location>
</feature>
<reference evidence="4 5" key="1">
    <citation type="journal article" date="2016" name="G3 (Bethesda)">
        <title>First Draft Assembly and Annotation of the Genome of a California Endemic Oak Quercus lobata Nee (Fagaceae).</title>
        <authorList>
            <person name="Sork V.L."/>
            <person name="Fitz-Gibbon S.T."/>
            <person name="Puiu D."/>
            <person name="Crepeau M."/>
            <person name="Gugger P.F."/>
            <person name="Sherman R."/>
            <person name="Stevens K."/>
            <person name="Langley C.H."/>
            <person name="Pellegrini M."/>
            <person name="Salzberg S.L."/>
        </authorList>
    </citation>
    <scope>NUCLEOTIDE SEQUENCE [LARGE SCALE GENOMIC DNA]</scope>
    <source>
        <strain evidence="4 5">cv. SW786</strain>
    </source>
</reference>
<dbReference type="GO" id="GO:0022857">
    <property type="term" value="F:transmembrane transporter activity"/>
    <property type="evidence" value="ECO:0007669"/>
    <property type="project" value="InterPro"/>
</dbReference>
<feature type="transmembrane region" description="Helical" evidence="2">
    <location>
        <begin position="28"/>
        <end position="48"/>
    </location>
</feature>
<feature type="transmembrane region" description="Helical" evidence="2">
    <location>
        <begin position="100"/>
        <end position="121"/>
    </location>
</feature>
<dbReference type="EnsemblPlants" id="QL03p010572:mrna">
    <property type="protein sequence ID" value="QL03p010572:mrna"/>
    <property type="gene ID" value="QL03p010572"/>
</dbReference>
<evidence type="ECO:0000256" key="2">
    <source>
        <dbReference type="SAM" id="Phobius"/>
    </source>
</evidence>
<proteinExistence type="predicted"/>
<evidence type="ECO:0000259" key="3">
    <source>
        <dbReference type="PROSITE" id="PS50850"/>
    </source>
</evidence>
<accession>A0A7N2L4U3</accession>